<evidence type="ECO:0000313" key="2">
    <source>
        <dbReference type="EMBL" id="QJB30506.1"/>
    </source>
</evidence>
<reference evidence="2" key="2">
    <citation type="submission" date="2020-09" db="EMBL/GenBank/DDBJ databases">
        <authorList>
            <person name="Kittiwongwattana C."/>
        </authorList>
    </citation>
    <scope>NUCLEOTIDE SEQUENCE</scope>
    <source>
        <strain evidence="3">1303</strain>
        <strain evidence="2">1310</strain>
    </source>
</reference>
<protein>
    <recommendedName>
        <fullName evidence="6">PH domain-containing protein</fullName>
    </recommendedName>
</protein>
<accession>A0AAE6ZD09</accession>
<keyword evidence="1" id="KW-1133">Transmembrane helix</keyword>
<dbReference type="AlphaFoldDB" id="A0AAE6ZD09"/>
<name>A0AAE6ZD09_9BACT</name>
<evidence type="ECO:0000313" key="3">
    <source>
        <dbReference type="EMBL" id="QJB37004.1"/>
    </source>
</evidence>
<evidence type="ECO:0000313" key="4">
    <source>
        <dbReference type="Proteomes" id="UP000502421"/>
    </source>
</evidence>
<evidence type="ECO:0008006" key="6">
    <source>
        <dbReference type="Google" id="ProtNLM"/>
    </source>
</evidence>
<keyword evidence="5" id="KW-1185">Reference proteome</keyword>
<feature type="transmembrane region" description="Helical" evidence="1">
    <location>
        <begin position="224"/>
        <end position="243"/>
    </location>
</feature>
<dbReference type="EMBL" id="CP051205">
    <property type="protein sequence ID" value="QJB30506.1"/>
    <property type="molecule type" value="Genomic_DNA"/>
</dbReference>
<reference evidence="4" key="1">
    <citation type="submission" date="2020-04" db="EMBL/GenBank/DDBJ databases">
        <authorList>
            <person name="Kittiwongwattana C."/>
        </authorList>
    </citation>
    <scope>NUCLEOTIDE SEQUENCE [LARGE SCALE GENOMIC DNA]</scope>
    <source>
        <strain evidence="4">1310</strain>
    </source>
</reference>
<feature type="transmembrane region" description="Helical" evidence="1">
    <location>
        <begin position="249"/>
        <end position="269"/>
    </location>
</feature>
<dbReference type="Proteomes" id="UP000503144">
    <property type="component" value="Chromosome"/>
</dbReference>
<dbReference type="KEGG" id="coy:HF329_03995"/>
<feature type="transmembrane region" description="Helical" evidence="1">
    <location>
        <begin position="44"/>
        <end position="69"/>
    </location>
</feature>
<dbReference type="Proteomes" id="UP000502421">
    <property type="component" value="Chromosome"/>
</dbReference>
<feature type="transmembrane region" description="Helical" evidence="1">
    <location>
        <begin position="163"/>
        <end position="181"/>
    </location>
</feature>
<feature type="transmembrane region" description="Helical" evidence="1">
    <location>
        <begin position="12"/>
        <end position="38"/>
    </location>
</feature>
<feature type="transmembrane region" description="Helical" evidence="1">
    <location>
        <begin position="281"/>
        <end position="301"/>
    </location>
</feature>
<keyword evidence="1" id="KW-0812">Transmembrane</keyword>
<sequence>MQQVYTYSRGFRIFILCLISPFALIPLTTIGVTIVAGVQSREDTLWGFIGMIPCIAVVFYVISEILSVVSSDEKGLRYRSFLFRRELLWQEVRGYRLEAGRLVLLPAGSAKRKFKIATRRVNYDSLARWIMARYPDLTEQSKEEEVLPTDVYLQHELRMARNTAWLLNGTAFVLMLLSIFMGRYLPWLPLLLMLLLPVTVAALEYHKGLLIILDERKRTTLPSVALTIAFCAIGLFVFGVPVFSLEQWVLLKVALIITGVFTLVVVFAIRHWKTIFLRKLWAVIGFLVFFIPASYSSLVYLNTFFDHSPPQVFETTVYDKRISKRRMTSYFLMVRPWGPVKSAVSIAVKKKKYEATAVGEVVKMELHQGALGVPWYTPGVLKRE</sequence>
<dbReference type="RefSeq" id="WP_168802786.1">
    <property type="nucleotide sequence ID" value="NZ_CP051204.2"/>
</dbReference>
<proteinExistence type="predicted"/>
<gene>
    <name evidence="3" type="ORF">HF324_03695</name>
    <name evidence="2" type="ORF">HF329_03995</name>
</gene>
<feature type="transmembrane region" description="Helical" evidence="1">
    <location>
        <begin position="187"/>
        <end position="203"/>
    </location>
</feature>
<organism evidence="2 4">
    <name type="scientific">Chitinophaga oryzae</name>
    <dbReference type="NCBI Taxonomy" id="2725414"/>
    <lineage>
        <taxon>Bacteria</taxon>
        <taxon>Pseudomonadati</taxon>
        <taxon>Bacteroidota</taxon>
        <taxon>Chitinophagia</taxon>
        <taxon>Chitinophagales</taxon>
        <taxon>Chitinophagaceae</taxon>
        <taxon>Chitinophaga</taxon>
    </lineage>
</organism>
<evidence type="ECO:0000256" key="1">
    <source>
        <dbReference type="SAM" id="Phobius"/>
    </source>
</evidence>
<keyword evidence="1" id="KW-0472">Membrane</keyword>
<evidence type="ECO:0000313" key="5">
    <source>
        <dbReference type="Proteomes" id="UP000503144"/>
    </source>
</evidence>
<dbReference type="EMBL" id="CP051204">
    <property type="protein sequence ID" value="QJB37004.1"/>
    <property type="molecule type" value="Genomic_DNA"/>
</dbReference>